<feature type="domain" description="Beta-lactamase-related" evidence="1">
    <location>
        <begin position="73"/>
        <end position="341"/>
    </location>
</feature>
<accession>A0A2U2HM02</accession>
<dbReference type="OrthoDB" id="8582986at2"/>
<proteinExistence type="predicted"/>
<dbReference type="InterPro" id="IPR050789">
    <property type="entry name" value="Diverse_Enzym_Activities"/>
</dbReference>
<evidence type="ECO:0000259" key="1">
    <source>
        <dbReference type="Pfam" id="PF00144"/>
    </source>
</evidence>
<keyword evidence="2" id="KW-0378">Hydrolase</keyword>
<dbReference type="PANTHER" id="PTHR43283">
    <property type="entry name" value="BETA-LACTAMASE-RELATED"/>
    <property type="match status" value="1"/>
</dbReference>
<dbReference type="PANTHER" id="PTHR43283:SF7">
    <property type="entry name" value="BETA-LACTAMASE-RELATED DOMAIN-CONTAINING PROTEIN"/>
    <property type="match status" value="1"/>
</dbReference>
<dbReference type="Proteomes" id="UP000241421">
    <property type="component" value="Unassembled WGS sequence"/>
</dbReference>
<dbReference type="GO" id="GO:0016787">
    <property type="term" value="F:hydrolase activity"/>
    <property type="evidence" value="ECO:0007669"/>
    <property type="project" value="UniProtKB-KW"/>
</dbReference>
<dbReference type="PROSITE" id="PS51257">
    <property type="entry name" value="PROKAR_LIPOPROTEIN"/>
    <property type="match status" value="1"/>
</dbReference>
<dbReference type="InterPro" id="IPR012338">
    <property type="entry name" value="Beta-lactam/transpept-like"/>
</dbReference>
<dbReference type="EMBL" id="PXWF02000191">
    <property type="protein sequence ID" value="PWF48462.1"/>
    <property type="molecule type" value="Genomic_DNA"/>
</dbReference>
<evidence type="ECO:0000313" key="3">
    <source>
        <dbReference type="Proteomes" id="UP000241421"/>
    </source>
</evidence>
<dbReference type="RefSeq" id="WP_106757549.1">
    <property type="nucleotide sequence ID" value="NZ_PXWF02000191.1"/>
</dbReference>
<comment type="caution">
    <text evidence="2">The sequence shown here is derived from an EMBL/GenBank/DDBJ whole genome shotgun (WGS) entry which is preliminary data.</text>
</comment>
<gene>
    <name evidence="2" type="ORF">C7C56_011545</name>
</gene>
<name>A0A2U2HM02_9BURK</name>
<organism evidence="2 3">
    <name type="scientific">Massilia glaciei</name>
    <dbReference type="NCBI Taxonomy" id="1524097"/>
    <lineage>
        <taxon>Bacteria</taxon>
        <taxon>Pseudomonadati</taxon>
        <taxon>Pseudomonadota</taxon>
        <taxon>Betaproteobacteria</taxon>
        <taxon>Burkholderiales</taxon>
        <taxon>Oxalobacteraceae</taxon>
        <taxon>Telluria group</taxon>
        <taxon>Massilia</taxon>
    </lineage>
</organism>
<sequence length="367" mass="39689">MNKLLALAVSGICAAFLQGCGGGARGDPSPNDTVAPPPNEQWTLVPAAEVGMDGAMLQRAINSLPAPGEHLLASMLVLRHGKPVVEQYWSGYTKDSLHDMRSATKSITSLMVGIAIDKGMLAGVDQPISTHLAAGYAGAPALGHNITLKHLLTMSSGLACNDKDDNSPGQEDKMYRSRDWVQFFLNLPALTAPGGRPSYCTGGVVALGRVISEASKRKVPDFADAFLFGPLQVAGARWADFDEQRQTDTGGHLRLRPRDMAKIGQLVLQKGKWNGVQLVSESWIAQSTGDQTLWANGDGYGYLWWRQPYPYKERMLDVHFANGNGGQLIFVVPELDLVAVFTGENYNSSQAAQGRELLRQFIIPSVL</sequence>
<dbReference type="InterPro" id="IPR001466">
    <property type="entry name" value="Beta-lactam-related"/>
</dbReference>
<dbReference type="AlphaFoldDB" id="A0A2U2HM02"/>
<evidence type="ECO:0000313" key="2">
    <source>
        <dbReference type="EMBL" id="PWF48462.1"/>
    </source>
</evidence>
<protein>
    <submittedName>
        <fullName evidence="2">Serine hydrolase</fullName>
    </submittedName>
</protein>
<dbReference type="SUPFAM" id="SSF56601">
    <property type="entry name" value="beta-lactamase/transpeptidase-like"/>
    <property type="match status" value="1"/>
</dbReference>
<dbReference type="Gene3D" id="3.40.710.10">
    <property type="entry name" value="DD-peptidase/beta-lactamase superfamily"/>
    <property type="match status" value="1"/>
</dbReference>
<reference evidence="2 3" key="1">
    <citation type="submission" date="2018-04" db="EMBL/GenBank/DDBJ databases">
        <title>Massilia violaceinigra sp. nov., a novel purple-pigmented bacterium isolated from Tianshan glacier, Xinjiang, China.</title>
        <authorList>
            <person name="Wang H."/>
        </authorList>
    </citation>
    <scope>NUCLEOTIDE SEQUENCE [LARGE SCALE GENOMIC DNA]</scope>
    <source>
        <strain evidence="2 3">B448-2</strain>
    </source>
</reference>
<dbReference type="Pfam" id="PF00144">
    <property type="entry name" value="Beta-lactamase"/>
    <property type="match status" value="1"/>
</dbReference>
<keyword evidence="3" id="KW-1185">Reference proteome</keyword>